<sequence>MNRYDFNTVIDRRGTDAVKTDGLTDFFGRSDLLAAWVADMDFATPDFIIDALRERLNHPVLGYTREPADYRQSIMDWERELHGWEIRPEWLSYIPGIVKGIGLVINVFTKPGDDVVIMPPVYHPFRIIPESNGRNVVKIAMLTDDAGRYYIDYDALERLDTKGGILLLANPHNPAGRIWSPEELRRLAEICRRKNLLVVSDEIHADMALNGATHTPFATVSDDALHNSITFCAPSKTFNIPGIVSSFSVVPDDEIRNRFYGWLQASELEAAPMMSYIATIAAYRHGKEWRREMLEYVVENMRTVADFCERNLPGIHAQIPEASFLMWLDCRGLGLDHDSLVDLFVNKARVALNDGAMFGEEGTGFMRLNVAAPRSVILQILDRIKDAVCGNNDSL</sequence>
<proteinExistence type="predicted"/>
<keyword evidence="1" id="KW-0456">Lyase</keyword>
<evidence type="ECO:0000313" key="2">
    <source>
        <dbReference type="Proteomes" id="UP000306319"/>
    </source>
</evidence>
<accession>A0AC61RDA9</accession>
<organism evidence="1 2">
    <name type="scientific">Lepagella muris</name>
    <dbReference type="NCBI Taxonomy" id="3032870"/>
    <lineage>
        <taxon>Bacteria</taxon>
        <taxon>Pseudomonadati</taxon>
        <taxon>Bacteroidota</taxon>
        <taxon>Bacteroidia</taxon>
        <taxon>Bacteroidales</taxon>
        <taxon>Muribaculaceae</taxon>
        <taxon>Lepagella</taxon>
    </lineage>
</organism>
<gene>
    <name evidence="1" type="ORF">E5331_17660</name>
</gene>
<comment type="caution">
    <text evidence="1">The sequence shown here is derived from an EMBL/GenBank/DDBJ whole genome shotgun (WGS) entry which is preliminary data.</text>
</comment>
<evidence type="ECO:0000313" key="1">
    <source>
        <dbReference type="EMBL" id="TGY76666.1"/>
    </source>
</evidence>
<name>A0AC61RDA9_9BACT</name>
<keyword evidence="2" id="KW-1185">Reference proteome</keyword>
<dbReference type="Proteomes" id="UP000306319">
    <property type="component" value="Unassembled WGS sequence"/>
</dbReference>
<reference evidence="1" key="1">
    <citation type="submission" date="2019-04" db="EMBL/GenBank/DDBJ databases">
        <title>Microbes associate with the intestines of laboratory mice.</title>
        <authorList>
            <person name="Navarre W."/>
            <person name="Wong E."/>
            <person name="Huang K."/>
            <person name="Tropini C."/>
            <person name="Ng K."/>
            <person name="Yu B."/>
        </authorList>
    </citation>
    <scope>NUCLEOTIDE SEQUENCE</scope>
    <source>
        <strain evidence="1">NM04_E33</strain>
    </source>
</reference>
<dbReference type="EMBL" id="SRYB01000037">
    <property type="protein sequence ID" value="TGY76666.1"/>
    <property type="molecule type" value="Genomic_DNA"/>
</dbReference>
<protein>
    <submittedName>
        <fullName evidence="1">C-S lyase</fullName>
    </submittedName>
</protein>